<gene>
    <name evidence="3" type="ORF">Hypma_011922</name>
</gene>
<dbReference type="InParanoid" id="A0A369JIU0"/>
<reference evidence="3" key="1">
    <citation type="submission" date="2018-04" db="EMBL/GenBank/DDBJ databases">
        <title>Whole genome sequencing of Hypsizygus marmoreus.</title>
        <authorList>
            <person name="Choi I.-G."/>
            <person name="Min B."/>
            <person name="Kim J.-G."/>
            <person name="Kim S."/>
            <person name="Oh Y.-L."/>
            <person name="Kong W.-S."/>
            <person name="Park H."/>
            <person name="Jeong J."/>
            <person name="Song E.-S."/>
        </authorList>
    </citation>
    <scope>NUCLEOTIDE SEQUENCE [LARGE SCALE GENOMIC DNA]</scope>
    <source>
        <strain evidence="3">51987-8</strain>
    </source>
</reference>
<evidence type="ECO:0000313" key="3">
    <source>
        <dbReference type="EMBL" id="RDB21232.1"/>
    </source>
</evidence>
<dbReference type="EMBL" id="LUEZ02000055">
    <property type="protein sequence ID" value="RDB21232.1"/>
    <property type="molecule type" value="Genomic_DNA"/>
</dbReference>
<keyword evidence="2" id="KW-1133">Transmembrane helix</keyword>
<proteinExistence type="predicted"/>
<dbReference type="Proteomes" id="UP000076154">
    <property type="component" value="Unassembled WGS sequence"/>
</dbReference>
<feature type="transmembrane region" description="Helical" evidence="2">
    <location>
        <begin position="223"/>
        <end position="245"/>
    </location>
</feature>
<evidence type="ECO:0008006" key="5">
    <source>
        <dbReference type="Google" id="ProtNLM"/>
    </source>
</evidence>
<name>A0A369JIU0_HYPMA</name>
<evidence type="ECO:0000256" key="2">
    <source>
        <dbReference type="SAM" id="Phobius"/>
    </source>
</evidence>
<organism evidence="3 4">
    <name type="scientific">Hypsizygus marmoreus</name>
    <name type="common">White beech mushroom</name>
    <name type="synonym">Agaricus marmoreus</name>
    <dbReference type="NCBI Taxonomy" id="39966"/>
    <lineage>
        <taxon>Eukaryota</taxon>
        <taxon>Fungi</taxon>
        <taxon>Dikarya</taxon>
        <taxon>Basidiomycota</taxon>
        <taxon>Agaricomycotina</taxon>
        <taxon>Agaricomycetes</taxon>
        <taxon>Agaricomycetidae</taxon>
        <taxon>Agaricales</taxon>
        <taxon>Tricholomatineae</taxon>
        <taxon>Lyophyllaceae</taxon>
        <taxon>Hypsizygus</taxon>
    </lineage>
</organism>
<dbReference type="OrthoDB" id="2796893at2759"/>
<dbReference type="AlphaFoldDB" id="A0A369JIU0"/>
<sequence>MRFSPLPVALLSSTTISAGSFAFHASRAHITMAKTSLILAATLATVASGSRLPLEARSAQTSAVCQSDFSWTDNSKNVSPCLLAATVLASCAGNNWTVKGLNATSHYTPPNAADNSVNLCSCSWAAYNLLSACTLCQGFEQSIQNWPFYKSECGNKLSNTYFPSQLVLPDGTAIPFYAATDPAAWNDQRFNLQQAKAVADQGHSDLLPVTQVEKKSSSPAGPIAGGVIGGLAILAIAGGLAFWMIRKKKRQQSGPRPITDPTDGPGHNRTMSDFSQKSDAIGIGYQQIDRSFVTSPSTRPPISPTSLHTHTGSVHSLSYFGSANNSTAPYGSPPVPPSRMLSPSPSPPPIQRGVNREDIIVPFTLSPSPESVSRQGSSSNLTDRKRADGAIIPVYDSPNSPPNQALQTAEPSAPRRARVNPPAYSPYPTVRDLDESSQAPGRSRPIHSKKGSAGSADTNHSLDSARSGNTTVRHGSAGTGGGGSISAIDDVIGQMGFGGPTETVSGSGGTLGTGLSTQMPRQHMFRPTVGNPDP</sequence>
<keyword evidence="2" id="KW-0812">Transmembrane</keyword>
<dbReference type="STRING" id="39966.A0A369JIU0"/>
<feature type="compositionally biased region" description="Polar residues" evidence="1">
    <location>
        <begin position="365"/>
        <end position="381"/>
    </location>
</feature>
<evidence type="ECO:0000256" key="1">
    <source>
        <dbReference type="SAM" id="MobiDB-lite"/>
    </source>
</evidence>
<keyword evidence="2" id="KW-0472">Membrane</keyword>
<dbReference type="CDD" id="cd12087">
    <property type="entry name" value="TM_EGFR-like"/>
    <property type="match status" value="1"/>
</dbReference>
<protein>
    <recommendedName>
        <fullName evidence="5">Transmembrane protein</fullName>
    </recommendedName>
</protein>
<feature type="region of interest" description="Disordered" evidence="1">
    <location>
        <begin position="498"/>
        <end position="534"/>
    </location>
</feature>
<feature type="region of interest" description="Disordered" evidence="1">
    <location>
        <begin position="328"/>
        <end position="484"/>
    </location>
</feature>
<keyword evidence="4" id="KW-1185">Reference proteome</keyword>
<feature type="region of interest" description="Disordered" evidence="1">
    <location>
        <begin position="249"/>
        <end position="274"/>
    </location>
</feature>
<evidence type="ECO:0000313" key="4">
    <source>
        <dbReference type="Proteomes" id="UP000076154"/>
    </source>
</evidence>
<comment type="caution">
    <text evidence="3">The sequence shown here is derived from an EMBL/GenBank/DDBJ whole genome shotgun (WGS) entry which is preliminary data.</text>
</comment>
<accession>A0A369JIU0</accession>
<feature type="compositionally biased region" description="Polar residues" evidence="1">
    <location>
        <begin position="455"/>
        <end position="473"/>
    </location>
</feature>